<reference evidence="4 5" key="1">
    <citation type="journal article" date="2021" name="ISME Commun">
        <title>Automated analysis of genomic sequences facilitates high-throughput and comprehensive description of bacteria.</title>
        <authorList>
            <person name="Hitch T.C.A."/>
        </authorList>
    </citation>
    <scope>NUCLEOTIDE SEQUENCE [LARGE SCALE GENOMIC DNA]</scope>
    <source>
        <strain evidence="4 5">Sanger_31</strain>
    </source>
</reference>
<dbReference type="GO" id="GO:0019632">
    <property type="term" value="P:shikimate metabolic process"/>
    <property type="evidence" value="ECO:0007669"/>
    <property type="project" value="TreeGrafter"/>
</dbReference>
<protein>
    <submittedName>
        <fullName evidence="4">Shikimate dehydrogenase</fullName>
    </submittedName>
</protein>
<dbReference type="AlphaFoldDB" id="A0AAE3LKC5"/>
<evidence type="ECO:0000256" key="2">
    <source>
        <dbReference type="ARBA" id="ARBA00023141"/>
    </source>
</evidence>
<keyword evidence="5" id="KW-1185">Reference proteome</keyword>
<dbReference type="GO" id="GO:0050661">
    <property type="term" value="F:NADP binding"/>
    <property type="evidence" value="ECO:0007669"/>
    <property type="project" value="TreeGrafter"/>
</dbReference>
<keyword evidence="2" id="KW-0028">Amino-acid biosynthesis</keyword>
<dbReference type="SUPFAM" id="SSF53223">
    <property type="entry name" value="Aminoacid dehydrogenase-like, N-terminal domain"/>
    <property type="match status" value="1"/>
</dbReference>
<name>A0AAE3LKC5_9FIRM</name>
<dbReference type="InterPro" id="IPR022893">
    <property type="entry name" value="Shikimate_DH_fam"/>
</dbReference>
<evidence type="ECO:0000256" key="1">
    <source>
        <dbReference type="ARBA" id="ARBA00004871"/>
    </source>
</evidence>
<dbReference type="PANTHER" id="PTHR21089:SF1">
    <property type="entry name" value="BIFUNCTIONAL 3-DEHYDROQUINATE DEHYDRATASE_SHIKIMATE DEHYDROGENASE, CHLOROPLASTIC"/>
    <property type="match status" value="1"/>
</dbReference>
<accession>A0AAE3LKC5</accession>
<dbReference type="CDD" id="cd01065">
    <property type="entry name" value="NAD_bind_Shikimate_DH"/>
    <property type="match status" value="1"/>
</dbReference>
<evidence type="ECO:0000313" key="4">
    <source>
        <dbReference type="EMBL" id="MCU6705582.1"/>
    </source>
</evidence>
<dbReference type="InterPro" id="IPR036291">
    <property type="entry name" value="NAD(P)-bd_dom_sf"/>
</dbReference>
<dbReference type="Proteomes" id="UP001208131">
    <property type="component" value="Unassembled WGS sequence"/>
</dbReference>
<dbReference type="EMBL" id="JAOQJZ010000005">
    <property type="protein sequence ID" value="MCU6705582.1"/>
    <property type="molecule type" value="Genomic_DNA"/>
</dbReference>
<dbReference type="Gene3D" id="3.40.50.720">
    <property type="entry name" value="NAD(P)-binding Rossmann-like Domain"/>
    <property type="match status" value="1"/>
</dbReference>
<dbReference type="Gene3D" id="3.40.50.10860">
    <property type="entry name" value="Leucine Dehydrogenase, chain A, domain 1"/>
    <property type="match status" value="1"/>
</dbReference>
<keyword evidence="2" id="KW-0057">Aromatic amino acid biosynthesis</keyword>
<dbReference type="RefSeq" id="WP_267300881.1">
    <property type="nucleotide sequence ID" value="NZ_JAOQJZ010000005.1"/>
</dbReference>
<dbReference type="GO" id="GO:0009073">
    <property type="term" value="P:aromatic amino acid family biosynthetic process"/>
    <property type="evidence" value="ECO:0007669"/>
    <property type="project" value="UniProtKB-KW"/>
</dbReference>
<dbReference type="Pfam" id="PF08501">
    <property type="entry name" value="Shikimate_dh_N"/>
    <property type="match status" value="1"/>
</dbReference>
<gene>
    <name evidence="4" type="ORF">OCV57_06535</name>
</gene>
<proteinExistence type="predicted"/>
<evidence type="ECO:0000313" key="5">
    <source>
        <dbReference type="Proteomes" id="UP001208131"/>
    </source>
</evidence>
<comment type="caution">
    <text evidence="4">The sequence shown here is derived from an EMBL/GenBank/DDBJ whole genome shotgun (WGS) entry which is preliminary data.</text>
</comment>
<comment type="pathway">
    <text evidence="1">Metabolic intermediate biosynthesis; chorismate biosynthesis; chorismate from D-erythrose 4-phosphate and phosphoenolpyruvate: step 4/7.</text>
</comment>
<dbReference type="GO" id="GO:0009423">
    <property type="term" value="P:chorismate biosynthetic process"/>
    <property type="evidence" value="ECO:0007669"/>
    <property type="project" value="TreeGrafter"/>
</dbReference>
<evidence type="ECO:0000259" key="3">
    <source>
        <dbReference type="Pfam" id="PF08501"/>
    </source>
</evidence>
<dbReference type="InterPro" id="IPR046346">
    <property type="entry name" value="Aminoacid_DH-like_N_sf"/>
</dbReference>
<feature type="domain" description="Shikimate dehydrogenase substrate binding N-terminal" evidence="3">
    <location>
        <begin position="7"/>
        <end position="87"/>
    </location>
</feature>
<dbReference type="InterPro" id="IPR013708">
    <property type="entry name" value="Shikimate_DH-bd_N"/>
</dbReference>
<dbReference type="GO" id="GO:0005829">
    <property type="term" value="C:cytosol"/>
    <property type="evidence" value="ECO:0007669"/>
    <property type="project" value="TreeGrafter"/>
</dbReference>
<dbReference type="GO" id="GO:0004764">
    <property type="term" value="F:shikimate 3-dehydrogenase (NADP+) activity"/>
    <property type="evidence" value="ECO:0007669"/>
    <property type="project" value="InterPro"/>
</dbReference>
<dbReference type="SUPFAM" id="SSF51735">
    <property type="entry name" value="NAD(P)-binding Rossmann-fold domains"/>
    <property type="match status" value="1"/>
</dbReference>
<sequence length="282" mass="31599">MSRKYAILGETLKHTMSPPIHARLFELKNREYEYEILEVKPEELKDKAEYLNSLNGYNITIPHKIGIIDYTDELDQSAKRYHSVNCVDNKNGRHVGYNTDCDGFLRTVRAMNIDFTGKILLIGCGGVGRMMAIEAALAGADLYIAVLESDMPLAKQVEKEIKAMKSDARITIVLNTEIPTDVHYELLMNACPVGMYPKTNACPVPDEVIEASGAVFDVIYNPRETLLMQKAKAMGKNAVGGMAMLVWQAVSAHEIWDGDEYTDEEVQSIIDEMEIAVEKDFK</sequence>
<organism evidence="4 5">
    <name type="scientific">Hominimerdicola aceti</name>
    <dbReference type="NCBI Taxonomy" id="2981726"/>
    <lineage>
        <taxon>Bacteria</taxon>
        <taxon>Bacillati</taxon>
        <taxon>Bacillota</taxon>
        <taxon>Clostridia</taxon>
        <taxon>Eubacteriales</taxon>
        <taxon>Oscillospiraceae</taxon>
        <taxon>Hominimerdicola</taxon>
    </lineage>
</organism>
<dbReference type="PANTHER" id="PTHR21089">
    <property type="entry name" value="SHIKIMATE DEHYDROGENASE"/>
    <property type="match status" value="1"/>
</dbReference>